<dbReference type="Proteomes" id="UP000001471">
    <property type="component" value="Unassembled WGS sequence"/>
</dbReference>
<keyword evidence="2" id="KW-0067">ATP-binding</keyword>
<organism evidence="2 3">
    <name type="scientific">Pyrenophora tritici-repentis (strain Pt-1C-BFP)</name>
    <name type="common">Wheat tan spot fungus</name>
    <name type="synonym">Drechslera tritici-repentis</name>
    <dbReference type="NCBI Taxonomy" id="426418"/>
    <lineage>
        <taxon>Eukaryota</taxon>
        <taxon>Fungi</taxon>
        <taxon>Dikarya</taxon>
        <taxon>Ascomycota</taxon>
        <taxon>Pezizomycotina</taxon>
        <taxon>Dothideomycetes</taxon>
        <taxon>Pleosporomycetidae</taxon>
        <taxon>Pleosporales</taxon>
        <taxon>Pleosporineae</taxon>
        <taxon>Pleosporaceae</taxon>
        <taxon>Pyrenophora</taxon>
    </lineage>
</organism>
<keyword evidence="2" id="KW-0547">Nucleotide-binding</keyword>
<evidence type="ECO:0000313" key="2">
    <source>
        <dbReference type="EMBL" id="EDU41492.1"/>
    </source>
</evidence>
<accession>B2VU81</accession>
<dbReference type="HOGENOM" id="CLU_2147122_0_0_1"/>
<reference evidence="3" key="1">
    <citation type="journal article" date="2013" name="G3 (Bethesda)">
        <title>Comparative genomics of a plant-pathogenic fungus, Pyrenophora tritici-repentis, reveals transduplication and the impact of repeat elements on pathogenicity and population divergence.</title>
        <authorList>
            <person name="Manning V.A."/>
            <person name="Pandelova I."/>
            <person name="Dhillon B."/>
            <person name="Wilhelm L.J."/>
            <person name="Goodwin S.B."/>
            <person name="Berlin A.M."/>
            <person name="Figueroa M."/>
            <person name="Freitag M."/>
            <person name="Hane J.K."/>
            <person name="Henrissat B."/>
            <person name="Holman W.H."/>
            <person name="Kodira C.D."/>
            <person name="Martin J."/>
            <person name="Oliver R.P."/>
            <person name="Robbertse B."/>
            <person name="Schackwitz W."/>
            <person name="Schwartz D.C."/>
            <person name="Spatafora J.W."/>
            <person name="Turgeon B.G."/>
            <person name="Yandava C."/>
            <person name="Young S."/>
            <person name="Zhou S."/>
            <person name="Zeng Q."/>
            <person name="Grigoriev I.V."/>
            <person name="Ma L.-J."/>
            <person name="Ciuffetti L.M."/>
        </authorList>
    </citation>
    <scope>NUCLEOTIDE SEQUENCE [LARGE SCALE GENOMIC DNA]</scope>
    <source>
        <strain evidence="3">Pt-1C-BFP</strain>
    </source>
</reference>
<dbReference type="GO" id="GO:0005524">
    <property type="term" value="F:ATP binding"/>
    <property type="evidence" value="ECO:0007669"/>
    <property type="project" value="UniProtKB-KW"/>
</dbReference>
<sequence length="112" mass="12704">MAAQQRVGRVIEAWRANPQSGFNEKDGSRAPSTALTKSQRKERRANHTSFIQQTRVLTVRTWTVTIRDPMVFLRPLAWQLSQDGSSYSSTAHSLAYDPDKEHCTTQLRSKAT</sequence>
<proteinExistence type="predicted"/>
<protein>
    <submittedName>
        <fullName evidence="2">ATP-binding cassette sub-family G member 8</fullName>
    </submittedName>
</protein>
<evidence type="ECO:0000313" key="3">
    <source>
        <dbReference type="Proteomes" id="UP000001471"/>
    </source>
</evidence>
<name>B2VU81_PYRTR</name>
<dbReference type="InParanoid" id="B2VU81"/>
<dbReference type="EMBL" id="DS231615">
    <property type="protein sequence ID" value="EDU41492.1"/>
    <property type="molecule type" value="Genomic_DNA"/>
</dbReference>
<feature type="region of interest" description="Disordered" evidence="1">
    <location>
        <begin position="14"/>
        <end position="47"/>
    </location>
</feature>
<evidence type="ECO:0000256" key="1">
    <source>
        <dbReference type="SAM" id="MobiDB-lite"/>
    </source>
</evidence>
<dbReference type="AlphaFoldDB" id="B2VU81"/>
<gene>
    <name evidence="2" type="ORF">PTRG_02054</name>
</gene>